<feature type="site" description="Discriminates between blocked and unblocked aminoacyl-tRNA" evidence="7">
    <location>
        <position position="47"/>
    </location>
</feature>
<comment type="function">
    <text evidence="7">Catalyzes the release of premature peptidyl moieties from peptidyl-tRNA molecules trapped in stalled 50S ribosomal subunits, and thus maintains levels of free tRNAs and 50S ribosomes.</text>
</comment>
<evidence type="ECO:0000256" key="8">
    <source>
        <dbReference type="RuleBase" id="RU000673"/>
    </source>
</evidence>
<keyword evidence="12" id="KW-1185">Reference proteome</keyword>
<dbReference type="SUPFAM" id="SSF53178">
    <property type="entry name" value="Peptidyl-tRNA hydrolase-like"/>
    <property type="match status" value="1"/>
</dbReference>
<feature type="site" description="Stabilizes the basic form of H active site to accept a proton" evidence="7">
    <location>
        <position position="129"/>
    </location>
</feature>
<dbReference type="Pfam" id="PF01195">
    <property type="entry name" value="Pept_tRNA_hydro"/>
    <property type="match status" value="1"/>
</dbReference>
<sequence length="226" mass="23895">MRALLRRILPGGVPPSSGASADAPAEERSGEVAPVETERWLVVGLGNPGPSYAGNRHNIGFMVADALAERGGQRFKSHKARAEVAEARIQGVPAVVAKPRSFMNLSGGPVAALSRFYKVPLERVLVIHDELDVPFGTLRLKRGGGAGGHNGLRSISASLSDPGYLRVRVGVGRPPGRMDAAAYVLKDFSSTERKDLGVVVERAADAVETVLTDGLEKAQNIYHTAA</sequence>
<feature type="compositionally biased region" description="Low complexity" evidence="10">
    <location>
        <begin position="10"/>
        <end position="23"/>
    </location>
</feature>
<evidence type="ECO:0000256" key="6">
    <source>
        <dbReference type="ARBA" id="ARBA00050038"/>
    </source>
</evidence>
<evidence type="ECO:0000256" key="3">
    <source>
        <dbReference type="ARBA" id="ARBA00022801"/>
    </source>
</evidence>
<gene>
    <name evidence="7 11" type="primary">pth</name>
    <name evidence="11" type="ORF">GCM10023224_43580</name>
</gene>
<evidence type="ECO:0000256" key="4">
    <source>
        <dbReference type="ARBA" id="ARBA00022884"/>
    </source>
</evidence>
<keyword evidence="4 7" id="KW-0694">RNA-binding</keyword>
<feature type="binding site" evidence="7">
    <location>
        <position position="52"/>
    </location>
    <ligand>
        <name>tRNA</name>
        <dbReference type="ChEBI" id="CHEBI:17843"/>
    </ligand>
</feature>
<comment type="similarity">
    <text evidence="5 7 9">Belongs to the PTH family.</text>
</comment>
<comment type="subunit">
    <text evidence="7">Monomer.</text>
</comment>
<evidence type="ECO:0000313" key="11">
    <source>
        <dbReference type="EMBL" id="GAA4953738.1"/>
    </source>
</evidence>
<comment type="catalytic activity">
    <reaction evidence="7 8">
        <text>an N-acyl-L-alpha-aminoacyl-tRNA + H2O = an N-acyl-L-amino acid + a tRNA + H(+)</text>
        <dbReference type="Rhea" id="RHEA:54448"/>
        <dbReference type="Rhea" id="RHEA-COMP:10123"/>
        <dbReference type="Rhea" id="RHEA-COMP:13883"/>
        <dbReference type="ChEBI" id="CHEBI:15377"/>
        <dbReference type="ChEBI" id="CHEBI:15378"/>
        <dbReference type="ChEBI" id="CHEBI:59874"/>
        <dbReference type="ChEBI" id="CHEBI:78442"/>
        <dbReference type="ChEBI" id="CHEBI:138191"/>
        <dbReference type="EC" id="3.1.1.29"/>
    </reaction>
</comment>
<feature type="active site" description="Proton acceptor" evidence="7">
    <location>
        <position position="57"/>
    </location>
</feature>
<keyword evidence="2 7" id="KW-0820">tRNA-binding</keyword>
<evidence type="ECO:0000256" key="1">
    <source>
        <dbReference type="ARBA" id="ARBA00013260"/>
    </source>
</evidence>
<dbReference type="CDD" id="cd00462">
    <property type="entry name" value="PTH"/>
    <property type="match status" value="1"/>
</dbReference>
<keyword evidence="7" id="KW-0963">Cytoplasm</keyword>
<dbReference type="PANTHER" id="PTHR17224">
    <property type="entry name" value="PEPTIDYL-TRNA HYDROLASE"/>
    <property type="match status" value="1"/>
</dbReference>
<keyword evidence="3 7" id="KW-0378">Hydrolase</keyword>
<dbReference type="HAMAP" id="MF_00083">
    <property type="entry name" value="Pept_tRNA_hydro_bact"/>
    <property type="match status" value="1"/>
</dbReference>
<dbReference type="Proteomes" id="UP001499993">
    <property type="component" value="Unassembled WGS sequence"/>
</dbReference>
<name>A0ABP9GV74_9ACTN</name>
<dbReference type="EMBL" id="BAABIK010000030">
    <property type="protein sequence ID" value="GAA4953738.1"/>
    <property type="molecule type" value="Genomic_DNA"/>
</dbReference>
<dbReference type="InterPro" id="IPR018171">
    <property type="entry name" value="Pept_tRNA_hydro_CS"/>
</dbReference>
<reference evidence="12" key="1">
    <citation type="journal article" date="2019" name="Int. J. Syst. Evol. Microbiol.">
        <title>The Global Catalogue of Microorganisms (GCM) 10K type strain sequencing project: providing services to taxonomists for standard genome sequencing and annotation.</title>
        <authorList>
            <consortium name="The Broad Institute Genomics Platform"/>
            <consortium name="The Broad Institute Genome Sequencing Center for Infectious Disease"/>
            <person name="Wu L."/>
            <person name="Ma J."/>
        </authorList>
    </citation>
    <scope>NUCLEOTIDE SEQUENCE [LARGE SCALE GENOMIC DNA]</scope>
    <source>
        <strain evidence="12">JCM 18123</strain>
    </source>
</reference>
<protein>
    <recommendedName>
        <fullName evidence="6 7">Peptidyl-tRNA hydrolase</fullName>
        <shortName evidence="7">Pth</shortName>
        <ecNumber evidence="1 7">3.1.1.29</ecNumber>
    </recommendedName>
</protein>
<dbReference type="InterPro" id="IPR036416">
    <property type="entry name" value="Pept_tRNA_hydro_sf"/>
</dbReference>
<dbReference type="EC" id="3.1.1.29" evidence="1 7"/>
<dbReference type="RefSeq" id="WP_345558544.1">
    <property type="nucleotide sequence ID" value="NZ_BAABIK010000030.1"/>
</dbReference>
<dbReference type="PROSITE" id="PS01195">
    <property type="entry name" value="PEPT_TRNA_HYDROL_1"/>
    <property type="match status" value="1"/>
</dbReference>
<comment type="caution">
    <text evidence="11">The sequence shown here is derived from an EMBL/GenBank/DDBJ whole genome shotgun (WGS) entry which is preliminary data.</text>
</comment>
<feature type="binding site" evidence="7">
    <location>
        <position position="104"/>
    </location>
    <ligand>
        <name>tRNA</name>
        <dbReference type="ChEBI" id="CHEBI:17843"/>
    </ligand>
</feature>
<evidence type="ECO:0000313" key="12">
    <source>
        <dbReference type="Proteomes" id="UP001499993"/>
    </source>
</evidence>
<evidence type="ECO:0000256" key="5">
    <source>
        <dbReference type="ARBA" id="ARBA00038063"/>
    </source>
</evidence>
<comment type="subcellular location">
    <subcellularLocation>
        <location evidence="7">Cytoplasm</location>
    </subcellularLocation>
</comment>
<dbReference type="InterPro" id="IPR001328">
    <property type="entry name" value="Pept_tRNA_hydro"/>
</dbReference>
<evidence type="ECO:0000256" key="9">
    <source>
        <dbReference type="RuleBase" id="RU004320"/>
    </source>
</evidence>
<dbReference type="PANTHER" id="PTHR17224:SF1">
    <property type="entry name" value="PEPTIDYL-TRNA HYDROLASE"/>
    <property type="match status" value="1"/>
</dbReference>
<feature type="binding site" evidence="7">
    <location>
        <position position="150"/>
    </location>
    <ligand>
        <name>tRNA</name>
        <dbReference type="ChEBI" id="CHEBI:17843"/>
    </ligand>
</feature>
<feature type="binding site" evidence="7">
    <location>
        <position position="102"/>
    </location>
    <ligand>
        <name>tRNA</name>
        <dbReference type="ChEBI" id="CHEBI:17843"/>
    </ligand>
</feature>
<comment type="function">
    <text evidence="7">Hydrolyzes ribosome-free peptidyl-tRNAs (with 1 or more amino acids incorporated), which drop off the ribosome during protein synthesis, or as a result of ribosome stalling.</text>
</comment>
<feature type="region of interest" description="Disordered" evidence="10">
    <location>
        <begin position="9"/>
        <end position="33"/>
    </location>
</feature>
<accession>A0ABP9GV74</accession>
<dbReference type="NCBIfam" id="TIGR00447">
    <property type="entry name" value="pth"/>
    <property type="match status" value="1"/>
</dbReference>
<dbReference type="GO" id="GO:0016787">
    <property type="term" value="F:hydrolase activity"/>
    <property type="evidence" value="ECO:0007669"/>
    <property type="project" value="UniProtKB-KW"/>
</dbReference>
<organism evidence="11 12">
    <name type="scientific">Streptomonospora halophila</name>
    <dbReference type="NCBI Taxonomy" id="427369"/>
    <lineage>
        <taxon>Bacteria</taxon>
        <taxon>Bacillati</taxon>
        <taxon>Actinomycetota</taxon>
        <taxon>Actinomycetes</taxon>
        <taxon>Streptosporangiales</taxon>
        <taxon>Nocardiopsidaceae</taxon>
        <taxon>Streptomonospora</taxon>
    </lineage>
</organism>
<evidence type="ECO:0000256" key="10">
    <source>
        <dbReference type="SAM" id="MobiDB-lite"/>
    </source>
</evidence>
<evidence type="ECO:0000256" key="2">
    <source>
        <dbReference type="ARBA" id="ARBA00022555"/>
    </source>
</evidence>
<proteinExistence type="inferred from homology"/>
<dbReference type="PROSITE" id="PS01196">
    <property type="entry name" value="PEPT_TRNA_HYDROL_2"/>
    <property type="match status" value="1"/>
</dbReference>
<dbReference type="Gene3D" id="3.40.50.1470">
    <property type="entry name" value="Peptidyl-tRNA hydrolase"/>
    <property type="match status" value="1"/>
</dbReference>
<evidence type="ECO:0000256" key="7">
    <source>
        <dbReference type="HAMAP-Rule" id="MF_00083"/>
    </source>
</evidence>